<accession>X0VUS1</accession>
<dbReference type="AlphaFoldDB" id="X0VUS1"/>
<feature type="non-terminal residue" evidence="1">
    <location>
        <position position="30"/>
    </location>
</feature>
<dbReference type="EMBL" id="BARS01039706">
    <property type="protein sequence ID" value="GAG21995.1"/>
    <property type="molecule type" value="Genomic_DNA"/>
</dbReference>
<reference evidence="1" key="1">
    <citation type="journal article" date="2014" name="Front. Microbiol.">
        <title>High frequency of phylogenetically diverse reductive dehalogenase-homologous genes in deep subseafloor sedimentary metagenomes.</title>
        <authorList>
            <person name="Kawai M."/>
            <person name="Futagami T."/>
            <person name="Toyoda A."/>
            <person name="Takaki Y."/>
            <person name="Nishi S."/>
            <person name="Hori S."/>
            <person name="Arai W."/>
            <person name="Tsubouchi T."/>
            <person name="Morono Y."/>
            <person name="Uchiyama I."/>
            <person name="Ito T."/>
            <person name="Fujiyama A."/>
            <person name="Inagaki F."/>
            <person name="Takami H."/>
        </authorList>
    </citation>
    <scope>NUCLEOTIDE SEQUENCE</scope>
    <source>
        <strain evidence="1">Expedition CK06-06</strain>
    </source>
</reference>
<sequence length="30" mass="3396">MYLFVGNVILGFMSKIKTRNAGTLTEAAYW</sequence>
<organism evidence="1">
    <name type="scientific">marine sediment metagenome</name>
    <dbReference type="NCBI Taxonomy" id="412755"/>
    <lineage>
        <taxon>unclassified sequences</taxon>
        <taxon>metagenomes</taxon>
        <taxon>ecological metagenomes</taxon>
    </lineage>
</organism>
<proteinExistence type="predicted"/>
<protein>
    <submittedName>
        <fullName evidence="1">Uncharacterized protein</fullName>
    </submittedName>
</protein>
<gene>
    <name evidence="1" type="ORF">S01H1_60612</name>
</gene>
<evidence type="ECO:0000313" key="1">
    <source>
        <dbReference type="EMBL" id="GAG21995.1"/>
    </source>
</evidence>
<comment type="caution">
    <text evidence="1">The sequence shown here is derived from an EMBL/GenBank/DDBJ whole genome shotgun (WGS) entry which is preliminary data.</text>
</comment>
<name>X0VUS1_9ZZZZ</name>